<feature type="region of interest" description="Disordered" evidence="1">
    <location>
        <begin position="446"/>
        <end position="467"/>
    </location>
</feature>
<feature type="compositionally biased region" description="Low complexity" evidence="1">
    <location>
        <begin position="359"/>
        <end position="371"/>
    </location>
</feature>
<keyword evidence="3" id="KW-1185">Reference proteome</keyword>
<name>A0A1G5KX08_9BACL</name>
<evidence type="ECO:0000256" key="1">
    <source>
        <dbReference type="SAM" id="MobiDB-lite"/>
    </source>
</evidence>
<protein>
    <recommendedName>
        <fullName evidence="4">Hook-length control protein FliK</fullName>
    </recommendedName>
</protein>
<dbReference type="EMBL" id="FMVM01000017">
    <property type="protein sequence ID" value="SCZ04658.1"/>
    <property type="molecule type" value="Genomic_DNA"/>
</dbReference>
<evidence type="ECO:0000313" key="2">
    <source>
        <dbReference type="EMBL" id="SCZ04658.1"/>
    </source>
</evidence>
<evidence type="ECO:0000313" key="3">
    <source>
        <dbReference type="Proteomes" id="UP000198538"/>
    </source>
</evidence>
<dbReference type="RefSeq" id="WP_090923890.1">
    <property type="nucleotide sequence ID" value="NZ_FMVM01000017.1"/>
</dbReference>
<accession>A0A1G5KX08</accession>
<reference evidence="3" key="1">
    <citation type="submission" date="2016-10" db="EMBL/GenBank/DDBJ databases">
        <authorList>
            <person name="Varghese N."/>
            <person name="Submissions S."/>
        </authorList>
    </citation>
    <scope>NUCLEOTIDE SEQUENCE [LARGE SCALE GENOMIC DNA]</scope>
    <source>
        <strain evidence="3">BL9</strain>
    </source>
</reference>
<dbReference type="AlphaFoldDB" id="A0A1G5KX08"/>
<feature type="region of interest" description="Disordered" evidence="1">
    <location>
        <begin position="258"/>
        <end position="403"/>
    </location>
</feature>
<gene>
    <name evidence="2" type="ORF">SAMN05720606_117102</name>
</gene>
<feature type="compositionally biased region" description="Polar residues" evidence="1">
    <location>
        <begin position="258"/>
        <end position="269"/>
    </location>
</feature>
<dbReference type="STRING" id="582692.SAMN05720606_117102"/>
<dbReference type="Proteomes" id="UP000198538">
    <property type="component" value="Unassembled WGS sequence"/>
</dbReference>
<organism evidence="2 3">
    <name type="scientific">Paenibacillus polysaccharolyticus</name>
    <dbReference type="NCBI Taxonomy" id="582692"/>
    <lineage>
        <taxon>Bacteria</taxon>
        <taxon>Bacillati</taxon>
        <taxon>Bacillota</taxon>
        <taxon>Bacilli</taxon>
        <taxon>Bacillales</taxon>
        <taxon>Paenibacillaceae</taxon>
        <taxon>Paenibacillus</taxon>
    </lineage>
</organism>
<feature type="region of interest" description="Disordered" evidence="1">
    <location>
        <begin position="1"/>
        <end position="21"/>
    </location>
</feature>
<sequence>MNISSMIRGLMGDSKPGNAKPLELKEGQVVRGSVVSVSDDGGEAVLQIQGVQVRAKLETPLRPGETTLLQVQPPGENGITVMKPVAGSLAELPQASLNNLLQEVGLADTKDNRELLLAMQRSGLPLTKDNVAMVQNMMVAKPAQVPVEEWVQAAGIAFQRGLPVTAETVKGLHQTVFGPPLHQLLSGLADQLESFLSQTVAGKPFPGGEAAAGLKAGASTGQAGASGTFTNVAVQPEEGAPAVNVSRPGVVIPVASPVASQPNQVQTTPAAGAGVTTDAAEGAASDQGQQAKGNVPLNAGQANGGQTAGAETAAKSVSSQTETAGKGNAGIPAGTGIPGEGPPRIADAGQVASRPGTPGAADAAAGRASAGQPEGAAVRADGRTDTPAVAATPAAAGQAAPAAPTPAQLAPKLLALLDALRGASTAAPAQPGAATQAAPAAQQGGQVAAAAAGSPQPLPAGADAQPAGSVAAAPAGAAAVHTPVTHGGDPWVGRVLKLLGAEHEQQAVHGAAMQPRVGEGASPANTDSLKGLLLQLASSDSAPAALKDAANQAIQYLTGQQLLLTTDRGAAFAQMHWFIPITGPDGEQTASVQIQSRRGQRGELDASNCRLLFDLDMRSLGHTLVDVHVVNNIVSLRVLNDREEMGALLESGREIIHQSLDKLGYQLLTFRTEPWPAGQELGMERKMTAADYSPERYKGVDFKV</sequence>
<proteinExistence type="predicted"/>
<feature type="compositionally biased region" description="Low complexity" evidence="1">
    <location>
        <begin position="385"/>
        <end position="403"/>
    </location>
</feature>
<evidence type="ECO:0008006" key="4">
    <source>
        <dbReference type="Google" id="ProtNLM"/>
    </source>
</evidence>